<dbReference type="EC" id="2.-.-.-" evidence="3"/>
<proteinExistence type="predicted"/>
<dbReference type="InterPro" id="IPR002201">
    <property type="entry name" value="Glyco_trans_9"/>
</dbReference>
<reference evidence="3 4" key="1">
    <citation type="submission" date="2016-01" db="EMBL/GenBank/DDBJ databases">
        <authorList>
            <person name="Brown R."/>
        </authorList>
    </citation>
    <scope>NUCLEOTIDE SEQUENCE [LARGE SCALE GENOMIC DNA]</scope>
    <source>
        <strain evidence="3">Sporomusa sphaeroides DSM 2875</strain>
    </source>
</reference>
<dbReference type="Gene3D" id="3.40.50.2000">
    <property type="entry name" value="Glycogen Phosphorylase B"/>
    <property type="match status" value="2"/>
</dbReference>
<evidence type="ECO:0000313" key="4">
    <source>
        <dbReference type="Proteomes" id="UP000245702"/>
    </source>
</evidence>
<comment type="caution">
    <text evidence="3">The sequence shown here is derived from an EMBL/GenBank/DDBJ whole genome shotgun (WGS) entry which is preliminary data.</text>
</comment>
<organism evidence="3 4">
    <name type="scientific">Sporomusa sphaeroides DSM 2875</name>
    <dbReference type="NCBI Taxonomy" id="1337886"/>
    <lineage>
        <taxon>Bacteria</taxon>
        <taxon>Bacillati</taxon>
        <taxon>Bacillota</taxon>
        <taxon>Negativicutes</taxon>
        <taxon>Selenomonadales</taxon>
        <taxon>Sporomusaceae</taxon>
        <taxon>Sporomusa</taxon>
    </lineage>
</organism>
<dbReference type="Proteomes" id="UP000245702">
    <property type="component" value="Unassembled WGS sequence"/>
</dbReference>
<dbReference type="GO" id="GO:0016740">
    <property type="term" value="F:transferase activity"/>
    <property type="evidence" value="ECO:0007669"/>
    <property type="project" value="UniProtKB-KW"/>
</dbReference>
<dbReference type="InterPro" id="IPR051199">
    <property type="entry name" value="LPS_LOS_Heptosyltrfase"/>
</dbReference>
<evidence type="ECO:0000256" key="2">
    <source>
        <dbReference type="ARBA" id="ARBA00022679"/>
    </source>
</evidence>
<name>A0ABM9W4J8_9FIRM</name>
<evidence type="ECO:0000313" key="3">
    <source>
        <dbReference type="EMBL" id="CVK19955.1"/>
    </source>
</evidence>
<keyword evidence="2 3" id="KW-0808">Transferase</keyword>
<accession>A0ABM9W4J8</accession>
<sequence>MHDQIESILMIRRGAIGDIIFTLPAYYLLRANFPNSKISFLVKENYAQVLKGFPGLDEVWVTQNKSENVLKLWKAGNDILDKVKNSKFQLAIDFSGNSGNAVLLWLSGIKHRWGSIKSSNTLRERLYTNTAVRLSSLASSVSDLPDLHRIDQNLLLLKKGGLTCFPVKNEYIIPPENQEKANTLFSNWGLSLQKPVVFIQPFTGDGIAGKAWPLERYAILAEYWRTQGLQVIFGGGPEDREKLNAVAEQFPVAAGQTDFVTTVGLTTLSSIVIGGDTGLMHAALAAGKRTVMLVGPTDHRRIGPYRHLEWAIRPQQGKFVADISIEQVISATKTALDEVSIR</sequence>
<dbReference type="PANTHER" id="PTHR30160">
    <property type="entry name" value="TETRAACYLDISACCHARIDE 4'-KINASE-RELATED"/>
    <property type="match status" value="1"/>
</dbReference>
<dbReference type="Pfam" id="PF01075">
    <property type="entry name" value="Glyco_transf_9"/>
    <property type="match status" value="1"/>
</dbReference>
<dbReference type="CDD" id="cd03789">
    <property type="entry name" value="GT9_LPS_heptosyltransferase"/>
    <property type="match status" value="1"/>
</dbReference>
<keyword evidence="1" id="KW-0328">Glycosyltransferase</keyword>
<evidence type="ECO:0000256" key="1">
    <source>
        <dbReference type="ARBA" id="ARBA00022676"/>
    </source>
</evidence>
<gene>
    <name evidence="3" type="primary">rfaQ_1</name>
    <name evidence="3" type="ORF">SSPH_02622</name>
</gene>
<dbReference type="SUPFAM" id="SSF53756">
    <property type="entry name" value="UDP-Glycosyltransferase/glycogen phosphorylase"/>
    <property type="match status" value="1"/>
</dbReference>
<keyword evidence="4" id="KW-1185">Reference proteome</keyword>
<dbReference type="EMBL" id="FCOW01000013">
    <property type="protein sequence ID" value="CVK19955.1"/>
    <property type="molecule type" value="Genomic_DNA"/>
</dbReference>
<dbReference type="RefSeq" id="WP_075757157.1">
    <property type="nucleotide sequence ID" value="NZ_CP146991.1"/>
</dbReference>
<protein>
    <submittedName>
        <fullName evidence="3">Lipopolysaccharide core heptosyltransferase RfaQ</fullName>
        <ecNumber evidence="3">2.-.-.-</ecNumber>
    </submittedName>
</protein>